<proteinExistence type="predicted"/>
<sequence length="173" mass="20664">MDLKYHDRSEAIYLLIESIKSKIYAFQISNYKNFSYSPIEKRILINISTMAYSLYVDETYLNLLSHIRTLLYEDNILFPKSVINLATLYYIKGEYEKSLYFSDKGIEYCIKNKSLDILPKFFFRKFTSELNLGFKNYEETLRKAIFLAEINDQEYIKNIFIRNAEKYYGVTVD</sequence>
<gene>
    <name evidence="1" type="ORF">SAMN05660923_01746</name>
</gene>
<dbReference type="EMBL" id="FNNG01000007">
    <property type="protein sequence ID" value="SDX13189.1"/>
    <property type="molecule type" value="Genomic_DNA"/>
</dbReference>
<dbReference type="RefSeq" id="WP_093752843.1">
    <property type="nucleotide sequence ID" value="NZ_BSYN01000003.1"/>
</dbReference>
<reference evidence="1 2" key="1">
    <citation type="submission" date="2016-10" db="EMBL/GenBank/DDBJ databases">
        <authorList>
            <person name="de Groot N.N."/>
        </authorList>
    </citation>
    <scope>NUCLEOTIDE SEQUENCE [LARGE SCALE GENOMIC DNA]</scope>
    <source>
        <strain evidence="1 2">DSM 23310</strain>
    </source>
</reference>
<dbReference type="InterPro" id="IPR041315">
    <property type="entry name" value="PlcR_TPR"/>
</dbReference>
<organism evidence="1 2">
    <name type="scientific">Tepidimicrobium xylanilyticum</name>
    <dbReference type="NCBI Taxonomy" id="1123352"/>
    <lineage>
        <taxon>Bacteria</taxon>
        <taxon>Bacillati</taxon>
        <taxon>Bacillota</taxon>
        <taxon>Tissierellia</taxon>
        <taxon>Tissierellales</taxon>
        <taxon>Tepidimicrobiaceae</taxon>
        <taxon>Tepidimicrobium</taxon>
    </lineage>
</organism>
<evidence type="ECO:0000313" key="1">
    <source>
        <dbReference type="EMBL" id="SDX13189.1"/>
    </source>
</evidence>
<evidence type="ECO:0000313" key="2">
    <source>
        <dbReference type="Proteomes" id="UP000198828"/>
    </source>
</evidence>
<dbReference type="AlphaFoldDB" id="A0A1H2Z8T5"/>
<evidence type="ECO:0008006" key="3">
    <source>
        <dbReference type="Google" id="ProtNLM"/>
    </source>
</evidence>
<accession>A0A1H2Z8T5</accession>
<dbReference type="Gene3D" id="1.25.40.10">
    <property type="entry name" value="Tetratricopeptide repeat domain"/>
    <property type="match status" value="1"/>
</dbReference>
<name>A0A1H2Z8T5_9FIRM</name>
<dbReference type="Proteomes" id="UP000198828">
    <property type="component" value="Unassembled WGS sequence"/>
</dbReference>
<protein>
    <recommendedName>
        <fullName evidence="3">Transcriptional activator domain-containing protein</fullName>
    </recommendedName>
</protein>
<dbReference type="OrthoDB" id="1705762at2"/>
<dbReference type="Pfam" id="PF18768">
    <property type="entry name" value="RNPP_C"/>
    <property type="match status" value="1"/>
</dbReference>
<keyword evidence="2" id="KW-1185">Reference proteome</keyword>
<dbReference type="InterPro" id="IPR011990">
    <property type="entry name" value="TPR-like_helical_dom_sf"/>
</dbReference>